<protein>
    <submittedName>
        <fullName evidence="1">Uncharacterized protein</fullName>
    </submittedName>
</protein>
<dbReference type="EMBL" id="CAADFH010000106">
    <property type="protein sequence ID" value="VFJ99827.1"/>
    <property type="molecule type" value="Genomic_DNA"/>
</dbReference>
<reference evidence="1" key="1">
    <citation type="submission" date="2019-02" db="EMBL/GenBank/DDBJ databases">
        <authorList>
            <person name="Gruber-Vodicka R. H."/>
            <person name="Seah K. B. B."/>
        </authorList>
    </citation>
    <scope>NUCLEOTIDE SEQUENCE</scope>
    <source>
        <strain evidence="2">BECK_M6</strain>
        <strain evidence="1">BECK_M7</strain>
    </source>
</reference>
<accession>A0A450UQK0</accession>
<organism evidence="1">
    <name type="scientific">Candidatus Kentrum sp. LFY</name>
    <dbReference type="NCBI Taxonomy" id="2126342"/>
    <lineage>
        <taxon>Bacteria</taxon>
        <taxon>Pseudomonadati</taxon>
        <taxon>Pseudomonadota</taxon>
        <taxon>Gammaproteobacteria</taxon>
        <taxon>Candidatus Kentrum</taxon>
    </lineage>
</organism>
<sequence length="69" mass="7352">MKKYNAKDSNVISNSIDPDVSSTVLAAKDEIEYGAYVGLDVHKDTIAVAAAESGRGEPNIRRGNCQRAA</sequence>
<dbReference type="AlphaFoldDB" id="A0A450UQK0"/>
<evidence type="ECO:0000313" key="2">
    <source>
        <dbReference type="EMBL" id="VFJ99827.1"/>
    </source>
</evidence>
<proteinExistence type="predicted"/>
<dbReference type="EMBL" id="CAADFF010000063">
    <property type="protein sequence ID" value="VFJ94821.1"/>
    <property type="molecule type" value="Genomic_DNA"/>
</dbReference>
<name>A0A450UQK0_9GAMM</name>
<gene>
    <name evidence="2" type="ORF">BECKLFY1418A_GA0070994_11062</name>
    <name evidence="1" type="ORF">BECKLFY1418B_GA0070995_10639</name>
</gene>
<evidence type="ECO:0000313" key="1">
    <source>
        <dbReference type="EMBL" id="VFJ94821.1"/>
    </source>
</evidence>